<evidence type="ECO:0000313" key="2">
    <source>
        <dbReference type="EMBL" id="TYK04517.1"/>
    </source>
</evidence>
<dbReference type="Proteomes" id="UP000321393">
    <property type="component" value="Unassembled WGS sequence"/>
</dbReference>
<sequence length="278" mass="32022">MNDELQALEKMHTWDSVDLSPSKRPIGCKWIYKIKTHSDGIIERYKARLVMDVKNAFLNGTLSEEDYMKPPPGTSPPPHKVIFDLQHYLRQHFEMKDFGITDSNIASTHLDPNVHLTPYDGVPLEDVSLYQQLVGSLIYLTMTRPNIAYVVHIVSQFMATPRTIHFTDVLRILRYIKGTLGMTFSFLNPLSYFLAILMQIGKKQSVVSRSSTKSEYCALADATTELLWLRWLLVDMGVPQQGPTLLHCDSRNASRLLTMMPVHTRFQEKFNSWNRILY</sequence>
<dbReference type="OrthoDB" id="2012657at2759"/>
<protein>
    <submittedName>
        <fullName evidence="1 2">Mitochondrial protein</fullName>
    </submittedName>
</protein>
<evidence type="ECO:0000313" key="1">
    <source>
        <dbReference type="EMBL" id="KAA0052044.1"/>
    </source>
</evidence>
<accession>A0A5A7U9M0</accession>
<gene>
    <name evidence="2" type="ORF">E5676_scaffold409G001340</name>
    <name evidence="1" type="ORF">E6C27_scaffold60G005440</name>
</gene>
<dbReference type="CDD" id="cd09272">
    <property type="entry name" value="RNase_HI_RT_Ty1"/>
    <property type="match status" value="1"/>
</dbReference>
<dbReference type="SUPFAM" id="SSF56672">
    <property type="entry name" value="DNA/RNA polymerases"/>
    <property type="match status" value="1"/>
</dbReference>
<dbReference type="AlphaFoldDB" id="A0A5A7U9M0"/>
<evidence type="ECO:0000313" key="3">
    <source>
        <dbReference type="Proteomes" id="UP000321393"/>
    </source>
</evidence>
<reference evidence="3 4" key="1">
    <citation type="submission" date="2019-08" db="EMBL/GenBank/DDBJ databases">
        <title>Draft genome sequences of two oriental melons (Cucumis melo L. var makuwa).</title>
        <authorList>
            <person name="Kwon S.-Y."/>
        </authorList>
    </citation>
    <scope>NUCLEOTIDE SEQUENCE [LARGE SCALE GENOMIC DNA]</scope>
    <source>
        <strain evidence="4">cv. Chang Bougi</strain>
        <strain evidence="3">cv. SW 3</strain>
        <tissue evidence="1">Leaf</tissue>
    </source>
</reference>
<dbReference type="STRING" id="1194695.A0A5A7U9M0"/>
<proteinExistence type="predicted"/>
<dbReference type="Proteomes" id="UP000321947">
    <property type="component" value="Unassembled WGS sequence"/>
</dbReference>
<dbReference type="InterPro" id="IPR043502">
    <property type="entry name" value="DNA/RNA_pol_sf"/>
</dbReference>
<dbReference type="EMBL" id="SSTE01011134">
    <property type="protein sequence ID" value="KAA0052044.1"/>
    <property type="molecule type" value="Genomic_DNA"/>
</dbReference>
<dbReference type="PANTHER" id="PTHR11439">
    <property type="entry name" value="GAG-POL-RELATED RETROTRANSPOSON"/>
    <property type="match status" value="1"/>
</dbReference>
<dbReference type="PANTHER" id="PTHR11439:SF461">
    <property type="entry name" value="OS10G0432200 PROTEIN"/>
    <property type="match status" value="1"/>
</dbReference>
<dbReference type="EMBL" id="SSTD01014204">
    <property type="protein sequence ID" value="TYK04517.1"/>
    <property type="molecule type" value="Genomic_DNA"/>
</dbReference>
<organism evidence="1 3">
    <name type="scientific">Cucumis melo var. makuwa</name>
    <name type="common">Oriental melon</name>
    <dbReference type="NCBI Taxonomy" id="1194695"/>
    <lineage>
        <taxon>Eukaryota</taxon>
        <taxon>Viridiplantae</taxon>
        <taxon>Streptophyta</taxon>
        <taxon>Embryophyta</taxon>
        <taxon>Tracheophyta</taxon>
        <taxon>Spermatophyta</taxon>
        <taxon>Magnoliopsida</taxon>
        <taxon>eudicotyledons</taxon>
        <taxon>Gunneridae</taxon>
        <taxon>Pentapetalae</taxon>
        <taxon>rosids</taxon>
        <taxon>fabids</taxon>
        <taxon>Cucurbitales</taxon>
        <taxon>Cucurbitaceae</taxon>
        <taxon>Benincaseae</taxon>
        <taxon>Cucumis</taxon>
    </lineage>
</organism>
<evidence type="ECO:0000313" key="4">
    <source>
        <dbReference type="Proteomes" id="UP000321947"/>
    </source>
</evidence>
<name>A0A5A7U9M0_CUCMM</name>
<comment type="caution">
    <text evidence="1">The sequence shown here is derived from an EMBL/GenBank/DDBJ whole genome shotgun (WGS) entry which is preliminary data.</text>
</comment>